<keyword evidence="1" id="KW-0624">Polysaccharide degradation</keyword>
<dbReference type="GO" id="GO:0045493">
    <property type="term" value="P:xylan catabolic process"/>
    <property type="evidence" value="ECO:0007669"/>
    <property type="project" value="UniProtKB-KW"/>
</dbReference>
<comment type="caution">
    <text evidence="4">The sequence shown here is derived from an EMBL/GenBank/DDBJ whole genome shotgun (WGS) entry which is preliminary data.</text>
</comment>
<dbReference type="SUPFAM" id="SSF75005">
    <property type="entry name" value="Arabinanase/levansucrase/invertase"/>
    <property type="match status" value="1"/>
</dbReference>
<keyword evidence="2" id="KW-0119">Carbohydrate metabolism</keyword>
<sequence>MSIYETDIWRLGIIKAPMAEVVTKGVDHVHWLDEEPAFQFLADPFGLCLDEKLYVFAESYNYRDRHGRIEVLVYNKSMQLLDRALVLEEAWHLSYPILIEDKGNIYMLPEAFKSGKTTLYKATLFPYQWQPVQEFSFPDIVIDPSVFFHNGLWWMFYTPADSGYSRQSVLSVAYSESLVGPWQLHPCNPVRITPSSSRPGGSVLVINGDIILPTQDCTKTYGGSLSFLRISKLTPDDFEAHVINQLFPQASIFQDYCQGVHTLSAMGEYTLIDAKKMAVSPIERLKIDIGYHVKKKLGLLRGL</sequence>
<reference evidence="4 5" key="1">
    <citation type="journal article" date="2014" name="Genome Announc.">
        <title>Draft Genome Sequence of Commensalibacter papalotli MX01, a Symbiont Identified from the Guts of Overwintering Monarch Butterflies.</title>
        <authorList>
            <person name="Servin-Garciduenas L.E."/>
            <person name="Sanchez-Quinto A."/>
            <person name="Martinez-Romero E."/>
        </authorList>
    </citation>
    <scope>NUCLEOTIDE SEQUENCE [LARGE SCALE GENOMIC DNA]</scope>
    <source>
        <strain evidence="5">MX-MONARCH01</strain>
    </source>
</reference>
<feature type="domain" description="Glucosamine inositolphosphorylceramide transferase 1 N-terminal" evidence="3">
    <location>
        <begin position="37"/>
        <end position="242"/>
    </location>
</feature>
<organism evidence="4 5">
    <name type="scientific">Commensalibacter papalotli</name>
    <name type="common">ex Servin-Garciduenas et al. 2014</name>
    <dbReference type="NCBI Taxonomy" id="1208583"/>
    <lineage>
        <taxon>Bacteria</taxon>
        <taxon>Pseudomonadati</taxon>
        <taxon>Pseudomonadota</taxon>
        <taxon>Alphaproteobacteria</taxon>
        <taxon>Acetobacterales</taxon>
        <taxon>Acetobacteraceae</taxon>
    </lineage>
</organism>
<dbReference type="InterPro" id="IPR023296">
    <property type="entry name" value="Glyco_hydro_beta-prop_sf"/>
</dbReference>
<evidence type="ECO:0000313" key="5">
    <source>
        <dbReference type="Proteomes" id="UP000019250"/>
    </source>
</evidence>
<protein>
    <recommendedName>
        <fullName evidence="3">Glucosamine inositolphosphorylceramide transferase 1 N-terminal domain-containing protein</fullName>
    </recommendedName>
</protein>
<dbReference type="STRING" id="1208583.COMX_07020"/>
<dbReference type="PANTHER" id="PTHR43772">
    <property type="entry name" value="ENDO-1,4-BETA-XYLANASE"/>
    <property type="match status" value="1"/>
</dbReference>
<evidence type="ECO:0000259" key="3">
    <source>
        <dbReference type="Pfam" id="PF24793"/>
    </source>
</evidence>
<proteinExistence type="predicted"/>
<dbReference type="PANTHER" id="PTHR43772:SF2">
    <property type="entry name" value="PUTATIVE (AFU_ORTHOLOGUE AFUA_2G04480)-RELATED"/>
    <property type="match status" value="1"/>
</dbReference>
<dbReference type="RefSeq" id="WP_034339301.1">
    <property type="nucleotide sequence ID" value="NZ_ATSX01000002.1"/>
</dbReference>
<evidence type="ECO:0000313" key="4">
    <source>
        <dbReference type="EMBL" id="EUK17725.1"/>
    </source>
</evidence>
<name>W7DS53_9PROT</name>
<dbReference type="Pfam" id="PF24793">
    <property type="entry name" value="GINT1_N"/>
    <property type="match status" value="1"/>
</dbReference>
<dbReference type="EMBL" id="ATSX01000002">
    <property type="protein sequence ID" value="EUK17725.1"/>
    <property type="molecule type" value="Genomic_DNA"/>
</dbReference>
<dbReference type="AlphaFoldDB" id="W7DS53"/>
<keyword evidence="1" id="KW-0858">Xylan degradation</keyword>
<dbReference type="InterPro" id="IPR056442">
    <property type="entry name" value="GINT1_N"/>
</dbReference>
<evidence type="ECO:0000256" key="1">
    <source>
        <dbReference type="ARBA" id="ARBA00022651"/>
    </source>
</evidence>
<dbReference type="eggNOG" id="COG0223">
    <property type="taxonomic scope" value="Bacteria"/>
</dbReference>
<accession>W7DS53</accession>
<dbReference type="OrthoDB" id="3771157at2"/>
<dbReference type="Gene3D" id="2.115.10.20">
    <property type="entry name" value="Glycosyl hydrolase domain, family 43"/>
    <property type="match status" value="1"/>
</dbReference>
<evidence type="ECO:0000256" key="2">
    <source>
        <dbReference type="ARBA" id="ARBA00023277"/>
    </source>
</evidence>
<dbReference type="Proteomes" id="UP000019250">
    <property type="component" value="Unassembled WGS sequence"/>
</dbReference>
<dbReference type="InterPro" id="IPR052176">
    <property type="entry name" value="Glycosyl_Hydrlase_43_Enz"/>
</dbReference>
<keyword evidence="5" id="KW-1185">Reference proteome</keyword>
<gene>
    <name evidence="4" type="ORF">COMX_07020</name>
</gene>